<keyword evidence="6 10" id="KW-1133">Transmembrane helix</keyword>
<dbReference type="Gene3D" id="3.10.580.10">
    <property type="entry name" value="CBS-domain"/>
    <property type="match status" value="1"/>
</dbReference>
<comment type="similarity">
    <text evidence="2">Belongs to the UPF0053 family.</text>
</comment>
<dbReference type="EMBL" id="JBBPIX010000002">
    <property type="protein sequence ID" value="MEK6462855.1"/>
    <property type="molecule type" value="Genomic_DNA"/>
</dbReference>
<protein>
    <submittedName>
        <fullName evidence="14">Hemolysin family protein</fullName>
    </submittedName>
</protein>
<dbReference type="InterPro" id="IPR002550">
    <property type="entry name" value="CNNM"/>
</dbReference>
<dbReference type="PROSITE" id="PS51846">
    <property type="entry name" value="CNNM"/>
    <property type="match status" value="1"/>
</dbReference>
<sequence length="460" mass="48945">MEALSSVSVLLSCLGLLAVVALTLGTAVSVASEFSLTALERSRIDAAVARSDDRRTRSVQRAHAGLSFQLSGCQLGITATTLATGYIAEPAVAELIRPVLEAVGLPAGIASGTATVLSLVLATVLSMVFGELVPKNLAIAHPMEVARSVVWLQAGFAAAFRWLITGLNTAANAIVRRLGIEPAEELRSARSPGELSSLVRASAESGSIDPGTAVLLERSLRFTDRVAEDLMTPRVRVETIDATDTVTDLVALARRSGFSRFPVVDGDPDVPLGLVHVKQAFSVPPARRADTAVRDLARPVETVPSSLDGDELMTRLRAAGLQTAVVVDEYGGTAGLVTMEDLVEEIVGDVRDEHDRGEQNRVRRLGDGVWALSGLMRDDEVDEATGFRMPHGEYETLAGLVVARLGRIPDVGDAVEVDGWTLEVLRRDRNRVAEVRVGRTTDRTTDRATDRTAAHGAVPA</sequence>
<comment type="subcellular location">
    <subcellularLocation>
        <location evidence="1">Cell membrane</location>
        <topology evidence="1">Multi-pass membrane protein</topology>
    </subcellularLocation>
</comment>
<accession>A0ABU9AA31</accession>
<dbReference type="InterPro" id="IPR005170">
    <property type="entry name" value="Transptr-assoc_dom"/>
</dbReference>
<evidence type="ECO:0000256" key="5">
    <source>
        <dbReference type="ARBA" id="ARBA00022737"/>
    </source>
</evidence>
<feature type="domain" description="CBS" evidence="12">
    <location>
        <begin position="231"/>
        <end position="291"/>
    </location>
</feature>
<comment type="caution">
    <text evidence="14">The sequence shown here is derived from an EMBL/GenBank/DDBJ whole genome shotgun (WGS) entry which is preliminary data.</text>
</comment>
<dbReference type="SUPFAM" id="SSF56176">
    <property type="entry name" value="FAD-binding/transporter-associated domain-like"/>
    <property type="match status" value="1"/>
</dbReference>
<dbReference type="CDD" id="cd04590">
    <property type="entry name" value="CBS_pair_CorC_HlyC_assoc"/>
    <property type="match status" value="1"/>
</dbReference>
<dbReference type="InterPro" id="IPR046342">
    <property type="entry name" value="CBS_dom_sf"/>
</dbReference>
<dbReference type="Pfam" id="PF00571">
    <property type="entry name" value="CBS"/>
    <property type="match status" value="2"/>
</dbReference>
<feature type="compositionally biased region" description="Basic and acidic residues" evidence="11">
    <location>
        <begin position="439"/>
        <end position="453"/>
    </location>
</feature>
<dbReference type="PANTHER" id="PTHR43099">
    <property type="entry name" value="UPF0053 PROTEIN YRKA"/>
    <property type="match status" value="1"/>
</dbReference>
<evidence type="ECO:0000313" key="15">
    <source>
        <dbReference type="Proteomes" id="UP001367513"/>
    </source>
</evidence>
<dbReference type="SMART" id="SM01091">
    <property type="entry name" value="CorC_HlyC"/>
    <property type="match status" value="1"/>
</dbReference>
<keyword evidence="7 9" id="KW-0129">CBS domain</keyword>
<dbReference type="Pfam" id="PF03471">
    <property type="entry name" value="CorC_HlyC"/>
    <property type="match status" value="1"/>
</dbReference>
<evidence type="ECO:0000313" key="14">
    <source>
        <dbReference type="EMBL" id="MEK6462855.1"/>
    </source>
</evidence>
<dbReference type="SUPFAM" id="SSF54631">
    <property type="entry name" value="CBS-domain pair"/>
    <property type="match status" value="1"/>
</dbReference>
<proteinExistence type="inferred from homology"/>
<evidence type="ECO:0000256" key="4">
    <source>
        <dbReference type="ARBA" id="ARBA00022692"/>
    </source>
</evidence>
<evidence type="ECO:0000256" key="1">
    <source>
        <dbReference type="ARBA" id="ARBA00004651"/>
    </source>
</evidence>
<dbReference type="Proteomes" id="UP001367513">
    <property type="component" value="Unassembled WGS sequence"/>
</dbReference>
<evidence type="ECO:0000259" key="12">
    <source>
        <dbReference type="PROSITE" id="PS51371"/>
    </source>
</evidence>
<feature type="domain" description="CNNM transmembrane" evidence="13">
    <location>
        <begin position="8"/>
        <end position="212"/>
    </location>
</feature>
<evidence type="ECO:0000259" key="13">
    <source>
        <dbReference type="PROSITE" id="PS51846"/>
    </source>
</evidence>
<reference evidence="14 15" key="1">
    <citation type="submission" date="2024-03" db="EMBL/GenBank/DDBJ databases">
        <title>Draft genome sequence of Pseudonocardia carboxydivorans JCM 14827.</title>
        <authorList>
            <person name="Duangmal K."/>
        </authorList>
    </citation>
    <scope>NUCLEOTIDE SEQUENCE [LARGE SCALE GENOMIC DNA]</scope>
    <source>
        <strain evidence="14 15">JCM 14827</strain>
    </source>
</reference>
<evidence type="ECO:0000256" key="9">
    <source>
        <dbReference type="PROSITE-ProRule" id="PRU00703"/>
    </source>
</evidence>
<dbReference type="RefSeq" id="WP_346103065.1">
    <property type="nucleotide sequence ID" value="NZ_BAAAOD010000017.1"/>
</dbReference>
<dbReference type="Pfam" id="PF01595">
    <property type="entry name" value="CNNM"/>
    <property type="match status" value="1"/>
</dbReference>
<dbReference type="InterPro" id="IPR000644">
    <property type="entry name" value="CBS_dom"/>
</dbReference>
<feature type="domain" description="CBS" evidence="12">
    <location>
        <begin position="296"/>
        <end position="353"/>
    </location>
</feature>
<keyword evidence="8 10" id="KW-0472">Membrane</keyword>
<evidence type="ECO:0000256" key="11">
    <source>
        <dbReference type="SAM" id="MobiDB-lite"/>
    </source>
</evidence>
<evidence type="ECO:0000256" key="8">
    <source>
        <dbReference type="ARBA" id="ARBA00023136"/>
    </source>
</evidence>
<evidence type="ECO:0000256" key="10">
    <source>
        <dbReference type="PROSITE-ProRule" id="PRU01193"/>
    </source>
</evidence>
<evidence type="ECO:0000256" key="2">
    <source>
        <dbReference type="ARBA" id="ARBA00006337"/>
    </source>
</evidence>
<feature type="region of interest" description="Disordered" evidence="11">
    <location>
        <begin position="439"/>
        <end position="460"/>
    </location>
</feature>
<dbReference type="InterPro" id="IPR016169">
    <property type="entry name" value="FAD-bd_PCMH_sub2"/>
</dbReference>
<gene>
    <name evidence="14" type="ORF">WG925_03795</name>
</gene>
<dbReference type="InterPro" id="IPR036318">
    <property type="entry name" value="FAD-bd_PCMH-like_sf"/>
</dbReference>
<keyword evidence="15" id="KW-1185">Reference proteome</keyword>
<evidence type="ECO:0000256" key="7">
    <source>
        <dbReference type="ARBA" id="ARBA00023122"/>
    </source>
</evidence>
<dbReference type="PROSITE" id="PS51371">
    <property type="entry name" value="CBS"/>
    <property type="match status" value="2"/>
</dbReference>
<organism evidence="14 15">
    <name type="scientific">Pseudonocardia alni subsp. carboxydivorans</name>
    <dbReference type="NCBI Taxonomy" id="415010"/>
    <lineage>
        <taxon>Bacteria</taxon>
        <taxon>Bacillati</taxon>
        <taxon>Actinomycetota</taxon>
        <taxon>Actinomycetes</taxon>
        <taxon>Pseudonocardiales</taxon>
        <taxon>Pseudonocardiaceae</taxon>
        <taxon>Pseudonocardia</taxon>
    </lineage>
</organism>
<evidence type="ECO:0000256" key="6">
    <source>
        <dbReference type="ARBA" id="ARBA00022989"/>
    </source>
</evidence>
<keyword evidence="4 10" id="KW-0812">Transmembrane</keyword>
<dbReference type="SMART" id="SM00116">
    <property type="entry name" value="CBS"/>
    <property type="match status" value="2"/>
</dbReference>
<keyword evidence="5" id="KW-0677">Repeat</keyword>
<evidence type="ECO:0000256" key="3">
    <source>
        <dbReference type="ARBA" id="ARBA00022475"/>
    </source>
</evidence>
<dbReference type="Gene3D" id="3.30.465.10">
    <property type="match status" value="1"/>
</dbReference>
<dbReference type="PANTHER" id="PTHR43099:SF6">
    <property type="entry name" value="UPF0053 PROTEIN RV1842C"/>
    <property type="match status" value="1"/>
</dbReference>
<dbReference type="InterPro" id="IPR051676">
    <property type="entry name" value="UPF0053_domain"/>
</dbReference>
<keyword evidence="3" id="KW-1003">Cell membrane</keyword>
<name>A0ABU9AA31_PSEA5</name>
<dbReference type="InterPro" id="IPR044751">
    <property type="entry name" value="Ion_transp-like_CBS"/>
</dbReference>